<comment type="subcellular location">
    <subcellularLocation>
        <location evidence="1">Membrane</location>
        <topology evidence="1">Multi-pass membrane protein</topology>
    </subcellularLocation>
</comment>
<comment type="similarity">
    <text evidence="2">Belongs to the EamA transporter family.</text>
</comment>
<dbReference type="EMBL" id="ACLF03000015">
    <property type="protein sequence ID" value="EFQ81917.1"/>
    <property type="molecule type" value="Genomic_DNA"/>
</dbReference>
<gene>
    <name evidence="8" type="ORF">HMPREF0063_12929</name>
</gene>
<feature type="domain" description="EamA" evidence="7">
    <location>
        <begin position="155"/>
        <end position="292"/>
    </location>
</feature>
<evidence type="ECO:0000256" key="3">
    <source>
        <dbReference type="ARBA" id="ARBA00022692"/>
    </source>
</evidence>
<keyword evidence="5 6" id="KW-0472">Membrane</keyword>
<evidence type="ECO:0000256" key="2">
    <source>
        <dbReference type="ARBA" id="ARBA00007362"/>
    </source>
</evidence>
<protein>
    <submittedName>
        <fullName evidence="8">Tat pathway signal sequence domain protein</fullName>
    </submittedName>
</protein>
<dbReference type="SUPFAM" id="SSF103481">
    <property type="entry name" value="Multidrug resistance efflux transporter EmrE"/>
    <property type="match status" value="2"/>
</dbReference>
<feature type="transmembrane region" description="Helical" evidence="6">
    <location>
        <begin position="102"/>
        <end position="123"/>
    </location>
</feature>
<keyword evidence="4 6" id="KW-1133">Transmembrane helix</keyword>
<comment type="caution">
    <text evidence="8">The sequence shown here is derived from an EMBL/GenBank/DDBJ whole genome shotgun (WGS) entry which is preliminary data.</text>
</comment>
<dbReference type="Proteomes" id="UP000003111">
    <property type="component" value="Unassembled WGS sequence"/>
</dbReference>
<dbReference type="InterPro" id="IPR037185">
    <property type="entry name" value="EmrE-like"/>
</dbReference>
<name>E2SFX0_9ACTN</name>
<keyword evidence="9" id="KW-1185">Reference proteome</keyword>
<feature type="transmembrane region" description="Helical" evidence="6">
    <location>
        <begin position="276"/>
        <end position="294"/>
    </location>
</feature>
<accession>E2SFX0</accession>
<sequence length="306" mass="30941">MPVMTDRRLLGALLVAVSAVAFGSMAIFGVWAQRDGADTPALILVRFSVAAAVLAVVLAVVRGRLGLVRPPWHRIWPVAALGGIGYIGQAYCFFLALEYAQASLVALLLYLFPAFVAVLAAVFLRERIGLVTALALGLALCGTFLVVGGGSGRPLGIALGVGAAVIYSLYITIGSVVTRDLDALTVSTVVCAAASCVGGGIVLVLVAAGRSPSFPATAAGWGSLVAIALIGTVVAILTFFAGLALLGPTSASVLSTLEPVVTVGLATWLLDESLTGVQAVGAALVLGAVVWLALEGRPTADPLPPT</sequence>
<dbReference type="Pfam" id="PF00892">
    <property type="entry name" value="EamA"/>
    <property type="match status" value="2"/>
</dbReference>
<evidence type="ECO:0000259" key="7">
    <source>
        <dbReference type="Pfam" id="PF00892"/>
    </source>
</evidence>
<dbReference type="eggNOG" id="COG0697">
    <property type="taxonomic scope" value="Bacteria"/>
</dbReference>
<dbReference type="PANTHER" id="PTHR32322">
    <property type="entry name" value="INNER MEMBRANE TRANSPORTER"/>
    <property type="match status" value="1"/>
</dbReference>
<feature type="transmembrane region" description="Helical" evidence="6">
    <location>
        <begin position="75"/>
        <end position="96"/>
    </location>
</feature>
<dbReference type="AlphaFoldDB" id="E2SFX0"/>
<feature type="transmembrane region" description="Helical" evidence="6">
    <location>
        <begin position="155"/>
        <end position="177"/>
    </location>
</feature>
<evidence type="ECO:0000256" key="5">
    <source>
        <dbReference type="ARBA" id="ARBA00023136"/>
    </source>
</evidence>
<feature type="transmembrane region" description="Helical" evidence="6">
    <location>
        <begin position="130"/>
        <end position="149"/>
    </location>
</feature>
<evidence type="ECO:0000256" key="6">
    <source>
        <dbReference type="SAM" id="Phobius"/>
    </source>
</evidence>
<evidence type="ECO:0000313" key="9">
    <source>
        <dbReference type="Proteomes" id="UP000003111"/>
    </source>
</evidence>
<organism evidence="8 9">
    <name type="scientific">Aeromicrobium marinum DSM 15272</name>
    <dbReference type="NCBI Taxonomy" id="585531"/>
    <lineage>
        <taxon>Bacteria</taxon>
        <taxon>Bacillati</taxon>
        <taxon>Actinomycetota</taxon>
        <taxon>Actinomycetes</taxon>
        <taxon>Propionibacteriales</taxon>
        <taxon>Nocardioidaceae</taxon>
        <taxon>Aeromicrobium</taxon>
    </lineage>
</organism>
<proteinExistence type="inferred from homology"/>
<dbReference type="HOGENOM" id="CLU_033863_9_3_11"/>
<evidence type="ECO:0000256" key="1">
    <source>
        <dbReference type="ARBA" id="ARBA00004141"/>
    </source>
</evidence>
<feature type="transmembrane region" description="Helical" evidence="6">
    <location>
        <begin position="184"/>
        <end position="209"/>
    </location>
</feature>
<evidence type="ECO:0000256" key="4">
    <source>
        <dbReference type="ARBA" id="ARBA00022989"/>
    </source>
</evidence>
<dbReference type="Gene3D" id="1.10.3730.20">
    <property type="match status" value="1"/>
</dbReference>
<dbReference type="GO" id="GO:0016020">
    <property type="term" value="C:membrane"/>
    <property type="evidence" value="ECO:0007669"/>
    <property type="project" value="UniProtKB-SubCell"/>
</dbReference>
<keyword evidence="3 6" id="KW-0812">Transmembrane</keyword>
<evidence type="ECO:0000313" key="8">
    <source>
        <dbReference type="EMBL" id="EFQ81917.1"/>
    </source>
</evidence>
<feature type="transmembrane region" description="Helical" evidence="6">
    <location>
        <begin position="253"/>
        <end position="270"/>
    </location>
</feature>
<dbReference type="PANTHER" id="PTHR32322:SF2">
    <property type="entry name" value="EAMA DOMAIN-CONTAINING PROTEIN"/>
    <property type="match status" value="1"/>
</dbReference>
<reference evidence="8" key="1">
    <citation type="submission" date="2010-08" db="EMBL/GenBank/DDBJ databases">
        <authorList>
            <person name="Muzny D."/>
            <person name="Qin X."/>
            <person name="Buhay C."/>
            <person name="Dugan-Rocha S."/>
            <person name="Ding Y."/>
            <person name="Chen G."/>
            <person name="Hawes A."/>
            <person name="Holder M."/>
            <person name="Jhangiani S."/>
            <person name="Johnson A."/>
            <person name="Khan Z."/>
            <person name="Li Z."/>
            <person name="Liu W."/>
            <person name="Liu X."/>
            <person name="Perez L."/>
            <person name="Shen H."/>
            <person name="Wang Q."/>
            <person name="Watt J."/>
            <person name="Xi L."/>
            <person name="Xin Y."/>
            <person name="Zhou J."/>
            <person name="Deng J."/>
            <person name="Jiang H."/>
            <person name="Liu Y."/>
            <person name="Qu J."/>
            <person name="Song X.-Z."/>
            <person name="Zhang L."/>
            <person name="Villasana D."/>
            <person name="Johnson A."/>
            <person name="Liu J."/>
            <person name="Liyanage D."/>
            <person name="Lorensuhewa L."/>
            <person name="Robinson T."/>
            <person name="Song A."/>
            <person name="Song B.-B."/>
            <person name="Dinh H."/>
            <person name="Thornton R."/>
            <person name="Coyle M."/>
            <person name="Francisco L."/>
            <person name="Jackson L."/>
            <person name="Javaid M."/>
            <person name="Korchina V."/>
            <person name="Kovar C."/>
            <person name="Mata R."/>
            <person name="Mathew T."/>
            <person name="Ngo R."/>
            <person name="Nguyen L."/>
            <person name="Nguyen N."/>
            <person name="Okwuonu G."/>
            <person name="Ongeri F."/>
            <person name="Pham C."/>
            <person name="Simmons D."/>
            <person name="Wilczek-Boney K."/>
            <person name="Hale W."/>
            <person name="Jakkamsetti A."/>
            <person name="Pham P."/>
            <person name="Ruth R."/>
            <person name="San Lucas F."/>
            <person name="Warren J."/>
            <person name="Zhang J."/>
            <person name="Zhao Z."/>
            <person name="Zhou C."/>
            <person name="Zhu D."/>
            <person name="Lee S."/>
            <person name="Bess C."/>
            <person name="Blankenburg K."/>
            <person name="Forbes L."/>
            <person name="Fu Q."/>
            <person name="Gubbala S."/>
            <person name="Hirani K."/>
            <person name="Jayaseelan J.C."/>
            <person name="Lara F."/>
            <person name="Munidasa M."/>
            <person name="Palculict T."/>
            <person name="Patil S."/>
            <person name="Pu L.-L."/>
            <person name="Saada N."/>
            <person name="Tang L."/>
            <person name="Weissenberger G."/>
            <person name="Zhu Y."/>
            <person name="Hemphill L."/>
            <person name="Shang Y."/>
            <person name="Youmans B."/>
            <person name="Ayvaz T."/>
            <person name="Ross M."/>
            <person name="Santibanez J."/>
            <person name="Aqrawi P."/>
            <person name="Gross S."/>
            <person name="Joshi V."/>
            <person name="Fowler G."/>
            <person name="Nazareth L."/>
            <person name="Reid J."/>
            <person name="Worley K."/>
            <person name="Petrosino J."/>
            <person name="Highlander S."/>
            <person name="Gibbs R."/>
        </authorList>
    </citation>
    <scope>NUCLEOTIDE SEQUENCE [LARGE SCALE GENOMIC DNA]</scope>
    <source>
        <strain evidence="8">DSM 15272</strain>
    </source>
</reference>
<dbReference type="InterPro" id="IPR000620">
    <property type="entry name" value="EamA_dom"/>
</dbReference>
<feature type="transmembrane region" description="Helical" evidence="6">
    <location>
        <begin position="42"/>
        <end position="63"/>
    </location>
</feature>
<dbReference type="STRING" id="585531.HMPREF0063_12929"/>
<feature type="transmembrane region" description="Helical" evidence="6">
    <location>
        <begin position="221"/>
        <end position="246"/>
    </location>
</feature>
<dbReference type="InterPro" id="IPR050638">
    <property type="entry name" value="AA-Vitamin_Transporters"/>
</dbReference>
<feature type="domain" description="EamA" evidence="7">
    <location>
        <begin position="10"/>
        <end position="147"/>
    </location>
</feature>